<comment type="pathway">
    <text evidence="1 8">Amino-acid biosynthesis; L-lysine biosynthesis via DAP pathway; DL-2,6-diaminopimelate from LL-2,6-diaminopimelate: step 1/1.</text>
</comment>
<evidence type="ECO:0000313" key="10">
    <source>
        <dbReference type="EMBL" id="MBB5872337.1"/>
    </source>
</evidence>
<feature type="binding site" evidence="8">
    <location>
        <position position="142"/>
    </location>
    <ligand>
        <name>substrate</name>
    </ligand>
</feature>
<evidence type="ECO:0000256" key="1">
    <source>
        <dbReference type="ARBA" id="ARBA00005196"/>
    </source>
</evidence>
<reference evidence="10 11" key="1">
    <citation type="submission" date="2020-08" db="EMBL/GenBank/DDBJ databases">
        <title>Sequencing the genomes of 1000 actinobacteria strains.</title>
        <authorList>
            <person name="Klenk H.-P."/>
        </authorList>
    </citation>
    <scope>NUCLEOTIDE SEQUENCE [LARGE SCALE GENOMIC DNA]</scope>
    <source>
        <strain evidence="10 11">DSM 45362</strain>
    </source>
</reference>
<evidence type="ECO:0000256" key="4">
    <source>
        <dbReference type="ARBA" id="ARBA00022605"/>
    </source>
</evidence>
<dbReference type="AlphaFoldDB" id="A0A841BTC6"/>
<dbReference type="GO" id="GO:0009089">
    <property type="term" value="P:lysine biosynthetic process via diaminopimelate"/>
    <property type="evidence" value="ECO:0007669"/>
    <property type="project" value="UniProtKB-UniRule"/>
</dbReference>
<evidence type="ECO:0000256" key="7">
    <source>
        <dbReference type="ARBA" id="ARBA00051712"/>
    </source>
</evidence>
<dbReference type="HAMAP" id="MF_00197">
    <property type="entry name" value="DAP_epimerase"/>
    <property type="match status" value="1"/>
</dbReference>
<gene>
    <name evidence="8" type="primary">dapF</name>
    <name evidence="10" type="ORF">F4553_005771</name>
</gene>
<feature type="binding site" evidence="8">
    <location>
        <position position="62"/>
    </location>
    <ligand>
        <name>substrate</name>
    </ligand>
</feature>
<evidence type="ECO:0000256" key="6">
    <source>
        <dbReference type="ARBA" id="ARBA00023235"/>
    </source>
</evidence>
<dbReference type="UniPathway" id="UPA00034">
    <property type="reaction ID" value="UER00025"/>
</dbReference>
<comment type="function">
    <text evidence="8">Catalyzes the stereoinversion of LL-2,6-diaminopimelate (L,L-DAP) to meso-diaminopimelate (meso-DAP), a precursor of L-lysine and an essential component of the bacterial peptidoglycan.</text>
</comment>
<dbReference type="NCBIfam" id="TIGR00652">
    <property type="entry name" value="DapF"/>
    <property type="match status" value="1"/>
</dbReference>
<evidence type="ECO:0000256" key="5">
    <source>
        <dbReference type="ARBA" id="ARBA00023154"/>
    </source>
</evidence>
<keyword evidence="5 8" id="KW-0457">Lysine biosynthesis</keyword>
<feature type="active site" description="Proton acceptor" evidence="8">
    <location>
        <position position="205"/>
    </location>
</feature>
<organism evidence="10 11">
    <name type="scientific">Allocatelliglobosispora scoriae</name>
    <dbReference type="NCBI Taxonomy" id="643052"/>
    <lineage>
        <taxon>Bacteria</taxon>
        <taxon>Bacillati</taxon>
        <taxon>Actinomycetota</taxon>
        <taxon>Actinomycetes</taxon>
        <taxon>Micromonosporales</taxon>
        <taxon>Micromonosporaceae</taxon>
        <taxon>Allocatelliglobosispora</taxon>
    </lineage>
</organism>
<feature type="active site" evidence="9">
    <location>
        <position position="71"/>
    </location>
</feature>
<feature type="binding site" evidence="8">
    <location>
        <position position="173"/>
    </location>
    <ligand>
        <name>substrate</name>
    </ligand>
</feature>
<feature type="site" description="Could be important to modulate the pK values of the two catalytic cysteine residues" evidence="8">
    <location>
        <position position="144"/>
    </location>
</feature>
<feature type="binding site" evidence="8">
    <location>
        <begin position="72"/>
        <end position="73"/>
    </location>
    <ligand>
        <name>substrate</name>
    </ligand>
</feature>
<sequence length="261" mass="27566">MRFVKGHGTGNDFVILDDPSVELTADLVARLCDRRFGIGGDGVLRVLPSTGPAASWFMDYWNSDGSLSEMCGNGIRVFARYLESTGRVEGDSVAIDTRDGVKTAHFDGDQIRIDMGPARHLGHSAATLGGADYTGRAISMGNPHLVCSVTDVAKLDLSAPFDYDRALFPHGVNLEFCQPDVALGEPSAYRRMRVIERGSGETLSCGTGACAVGAAALAEAGLHTGTVKVDVPGGRLTITIDESTCWLTGPAVLTFTGEITL</sequence>
<comment type="caution">
    <text evidence="10">The sequence shown here is derived from an EMBL/GenBank/DDBJ whole genome shotgun (WGS) entry which is preliminary data.</text>
</comment>
<comment type="caution">
    <text evidence="8">Lacks conserved residue(s) required for the propagation of feature annotation.</text>
</comment>
<feature type="binding site" evidence="8">
    <location>
        <position position="11"/>
    </location>
    <ligand>
        <name>substrate</name>
    </ligand>
</feature>
<comment type="subunit">
    <text evidence="8">Homodimer.</text>
</comment>
<dbReference type="Pfam" id="PF01678">
    <property type="entry name" value="DAP_epimerase"/>
    <property type="match status" value="2"/>
</dbReference>
<feature type="binding site" evidence="8">
    <location>
        <begin position="206"/>
        <end position="207"/>
    </location>
    <ligand>
        <name>substrate</name>
    </ligand>
</feature>
<dbReference type="InterPro" id="IPR001653">
    <property type="entry name" value="DAP_epimerase_DapF"/>
</dbReference>
<keyword evidence="4 8" id="KW-0028">Amino-acid biosynthesis</keyword>
<feature type="active site" description="Proton donor" evidence="8">
    <location>
        <position position="71"/>
    </location>
</feature>
<dbReference type="Proteomes" id="UP000587527">
    <property type="component" value="Unassembled WGS sequence"/>
</dbReference>
<evidence type="ECO:0000256" key="3">
    <source>
        <dbReference type="ARBA" id="ARBA00013080"/>
    </source>
</evidence>
<name>A0A841BTC6_9ACTN</name>
<feature type="binding site" evidence="8">
    <location>
        <begin position="196"/>
        <end position="197"/>
    </location>
    <ligand>
        <name>substrate</name>
    </ligand>
</feature>
<dbReference type="EMBL" id="JACHMN010000003">
    <property type="protein sequence ID" value="MBB5872337.1"/>
    <property type="molecule type" value="Genomic_DNA"/>
</dbReference>
<dbReference type="SUPFAM" id="SSF54506">
    <property type="entry name" value="Diaminopimelate epimerase-like"/>
    <property type="match status" value="2"/>
</dbReference>
<keyword evidence="8" id="KW-0963">Cytoplasm</keyword>
<dbReference type="PANTHER" id="PTHR31689">
    <property type="entry name" value="DIAMINOPIMELATE EPIMERASE, CHLOROPLASTIC"/>
    <property type="match status" value="1"/>
</dbReference>
<dbReference type="GO" id="GO:0005829">
    <property type="term" value="C:cytosol"/>
    <property type="evidence" value="ECO:0007669"/>
    <property type="project" value="TreeGrafter"/>
</dbReference>
<evidence type="ECO:0000256" key="9">
    <source>
        <dbReference type="PROSITE-ProRule" id="PRU10125"/>
    </source>
</evidence>
<dbReference type="PANTHER" id="PTHR31689:SF0">
    <property type="entry name" value="DIAMINOPIMELATE EPIMERASE"/>
    <property type="match status" value="1"/>
</dbReference>
<accession>A0A841BTC6</accession>
<dbReference type="InterPro" id="IPR018510">
    <property type="entry name" value="DAP_epimerase_AS"/>
</dbReference>
<evidence type="ECO:0000256" key="8">
    <source>
        <dbReference type="HAMAP-Rule" id="MF_00197"/>
    </source>
</evidence>
<protein>
    <recommendedName>
        <fullName evidence="3 8">Diaminopimelate epimerase</fullName>
        <shortName evidence="8">DAP epimerase</shortName>
        <ecNumber evidence="3 8">5.1.1.7</ecNumber>
    </recommendedName>
    <alternativeName>
        <fullName evidence="8">PLP-independent amino acid racemase</fullName>
    </alternativeName>
</protein>
<comment type="subcellular location">
    <subcellularLocation>
        <location evidence="8">Cytoplasm</location>
    </subcellularLocation>
</comment>
<dbReference type="GO" id="GO:0008837">
    <property type="term" value="F:diaminopimelate epimerase activity"/>
    <property type="evidence" value="ECO:0007669"/>
    <property type="project" value="UniProtKB-UniRule"/>
</dbReference>
<evidence type="ECO:0000313" key="11">
    <source>
        <dbReference type="Proteomes" id="UP000587527"/>
    </source>
</evidence>
<keyword evidence="6 8" id="KW-0413">Isomerase</keyword>
<dbReference type="RefSeq" id="WP_184841838.1">
    <property type="nucleotide sequence ID" value="NZ_JACHMN010000003.1"/>
</dbReference>
<dbReference type="EC" id="5.1.1.7" evidence="3 8"/>
<dbReference type="PROSITE" id="PS01326">
    <property type="entry name" value="DAP_EPIMERASE"/>
    <property type="match status" value="1"/>
</dbReference>
<dbReference type="Gene3D" id="3.10.310.10">
    <property type="entry name" value="Diaminopimelate Epimerase, Chain A, domain 1"/>
    <property type="match status" value="2"/>
</dbReference>
<comment type="catalytic activity">
    <reaction evidence="7 8">
        <text>(2S,6S)-2,6-diaminopimelate = meso-2,6-diaminopimelate</text>
        <dbReference type="Rhea" id="RHEA:15393"/>
        <dbReference type="ChEBI" id="CHEBI:57609"/>
        <dbReference type="ChEBI" id="CHEBI:57791"/>
        <dbReference type="EC" id="5.1.1.7"/>
    </reaction>
</comment>
<comment type="similarity">
    <text evidence="2 8">Belongs to the diaminopimelate epimerase family.</text>
</comment>
<evidence type="ECO:0000256" key="2">
    <source>
        <dbReference type="ARBA" id="ARBA00010219"/>
    </source>
</evidence>
<proteinExistence type="inferred from homology"/>
<keyword evidence="11" id="KW-1185">Reference proteome</keyword>
<feature type="site" description="Could be important to modulate the pK values of the two catalytic cysteine residues" evidence="8">
    <location>
        <position position="196"/>
    </location>
</feature>